<dbReference type="GO" id="GO:0008265">
    <property type="term" value="F:molybdenum cofactor sulfurtransferase activity"/>
    <property type="evidence" value="ECO:0007669"/>
    <property type="project" value="UniProtKB-UniRule"/>
</dbReference>
<dbReference type="InterPro" id="IPR005303">
    <property type="entry name" value="MOCOS_middle"/>
</dbReference>
<dbReference type="Pfam" id="PF00266">
    <property type="entry name" value="Aminotran_5"/>
    <property type="match status" value="1"/>
</dbReference>
<protein>
    <recommendedName>
        <fullName evidence="4">Molybdenum cofactor sulfurase</fullName>
        <shortName evidence="4">MCS</shortName>
        <shortName evidence="4">MOS</shortName>
        <shortName evidence="4">MoCo sulfurase</shortName>
        <ecNumber evidence="4">2.8.1.9</ecNumber>
    </recommendedName>
    <alternativeName>
        <fullName evidence="4">Molybdenum cofactor sulfurtransferase</fullName>
    </alternativeName>
    <alternativeName>
        <fullName evidence="4">Protein maroon-like</fullName>
        <shortName evidence="4">Ma-l</shortName>
    </alternativeName>
</protein>
<dbReference type="HAMAP" id="MF_03050">
    <property type="entry name" value="MOCOS"/>
    <property type="match status" value="1"/>
</dbReference>
<dbReference type="Gene3D" id="3.40.640.10">
    <property type="entry name" value="Type I PLP-dependent aspartate aminotransferase-like (Major domain)"/>
    <property type="match status" value="1"/>
</dbReference>
<evidence type="ECO:0000256" key="4">
    <source>
        <dbReference type="HAMAP-Rule" id="MF_03050"/>
    </source>
</evidence>
<keyword evidence="3 4" id="KW-0501">Molybdenum cofactor biosynthesis</keyword>
<dbReference type="GO" id="GO:0006777">
    <property type="term" value="P:Mo-molybdopterin cofactor biosynthetic process"/>
    <property type="evidence" value="ECO:0007669"/>
    <property type="project" value="UniProtKB-UniRule"/>
</dbReference>
<evidence type="ECO:0000256" key="3">
    <source>
        <dbReference type="ARBA" id="ARBA00023150"/>
    </source>
</evidence>
<keyword evidence="2 4" id="KW-0663">Pyridoxal phosphate</keyword>
<organism evidence="6 7">
    <name type="scientific">Megalurothrips usitatus</name>
    <name type="common">bean blossom thrips</name>
    <dbReference type="NCBI Taxonomy" id="439358"/>
    <lineage>
        <taxon>Eukaryota</taxon>
        <taxon>Metazoa</taxon>
        <taxon>Ecdysozoa</taxon>
        <taxon>Arthropoda</taxon>
        <taxon>Hexapoda</taxon>
        <taxon>Insecta</taxon>
        <taxon>Pterygota</taxon>
        <taxon>Neoptera</taxon>
        <taxon>Paraneoptera</taxon>
        <taxon>Thysanoptera</taxon>
        <taxon>Terebrantia</taxon>
        <taxon>Thripoidea</taxon>
        <taxon>Thripidae</taxon>
        <taxon>Megalurothrips</taxon>
    </lineage>
</organism>
<dbReference type="InterPro" id="IPR000192">
    <property type="entry name" value="Aminotrans_V_dom"/>
</dbReference>
<comment type="function">
    <text evidence="4">Sulfurates the molybdenum cofactor. Sulfation of molybdenum is essential for xanthine dehydrogenase (XDH) and aldehyde oxidase (ADO) enzymes in which molybdenum cofactor is liganded by 1 oxygen and 1 sulfur atom in active form.</text>
</comment>
<proteinExistence type="inferred from homology"/>
<sequence>MVVSDEFRRLKGVHYMDHAAGTLYSEQQMRDVMEDLCSSVYGNPHSLSIVSKQTDNVVDQIRYRVLQHFNTNADEYDIIFTSGATAALKLVAESFNFGCDQKGAFVYKQENHTSILGMREVVAERCSSIKSLSLKVLTNLFSPHTKRAAVETKCNSGVGNSLFAVSAQCNFSGAKMPLEWVEMVQDGILENATDMKTKWFCLLDATSLISTSPLDLSLVKPDFVTLSFYKIFGYPSGLGALLVKNSSSHLLSERKYFGGGTVLMAMSGQRVHKLRPVLHERFEDGTLPYLSIISIRHGFNTIARLAGSMDQIRQHTFSLARRAHHALKSLCHYNNNPVAILYCDNDFEDPETQGPIVNFNLLKSDGSHVGYHKVLVMANSHNIQLRTGCFCNPGACQRHLGHTDKDLQVHFEAGHICGDQLDLINGLPTGSARISFGYMSTEEDVNAFLNMIYQCFVDHGSLKISSEDCQEEWHDAVDDVRSIPTEGYLEAKTSQVKLSQVVLYPIKSCGGFKPNGSWAIGPRGLIYDRTWMIVSAAGTALTQSLEPRLALVHPHIDMNRRLLHIRFSGYADSVSVPLDETDNCENVNGSLCQSKVCGDRIKGVDCGDAVASWLSSHLGRIGIRLVRQLQEDKRQGNEVKKALALSNKAQFLMVSAESVSWLAEQIQDDLCIREGLVDRFRANLIIEGPIPPFSEKKWSKIKIGTQHFSVDGPCTRCGVVCVDQATGERTNEPLRTLSKISQRNIHFGMYLSHQPDGDDDGIGLISCGNLVSIIEAKSQDQD</sequence>
<dbReference type="PANTHER" id="PTHR14237">
    <property type="entry name" value="MOLYBDOPTERIN COFACTOR SULFURASE MOSC"/>
    <property type="match status" value="1"/>
</dbReference>
<dbReference type="SUPFAM" id="SSF53383">
    <property type="entry name" value="PLP-dependent transferases"/>
    <property type="match status" value="1"/>
</dbReference>
<dbReference type="Proteomes" id="UP001075354">
    <property type="component" value="Chromosome 5"/>
</dbReference>
<dbReference type="Gene3D" id="3.90.1150.10">
    <property type="entry name" value="Aspartate Aminotransferase, domain 1"/>
    <property type="match status" value="1"/>
</dbReference>
<dbReference type="Pfam" id="PF03473">
    <property type="entry name" value="MOSC"/>
    <property type="match status" value="1"/>
</dbReference>
<dbReference type="Pfam" id="PF03476">
    <property type="entry name" value="MOSC_N"/>
    <property type="match status" value="1"/>
</dbReference>
<feature type="domain" description="MOSC" evidence="5">
    <location>
        <begin position="623"/>
        <end position="774"/>
    </location>
</feature>
<comment type="caution">
    <text evidence="6">The sequence shown here is derived from an EMBL/GenBank/DDBJ whole genome shotgun (WGS) entry which is preliminary data.</text>
</comment>
<keyword evidence="7" id="KW-1185">Reference proteome</keyword>
<dbReference type="SUPFAM" id="SSF141673">
    <property type="entry name" value="MOSC N-terminal domain-like"/>
    <property type="match status" value="1"/>
</dbReference>
<evidence type="ECO:0000256" key="2">
    <source>
        <dbReference type="ARBA" id="ARBA00022898"/>
    </source>
</evidence>
<reference evidence="6" key="1">
    <citation type="submission" date="2022-12" db="EMBL/GenBank/DDBJ databases">
        <title>Chromosome-level genome assembly of the bean flower thrips Megalurothrips usitatus.</title>
        <authorList>
            <person name="Ma L."/>
            <person name="Liu Q."/>
            <person name="Li H."/>
            <person name="Cai W."/>
        </authorList>
    </citation>
    <scope>NUCLEOTIDE SEQUENCE</scope>
    <source>
        <strain evidence="6">Cailab_2022a</strain>
    </source>
</reference>
<dbReference type="GO" id="GO:0030170">
    <property type="term" value="F:pyridoxal phosphate binding"/>
    <property type="evidence" value="ECO:0007669"/>
    <property type="project" value="UniProtKB-UniRule"/>
</dbReference>
<accession>A0AAV7XSB3</accession>
<dbReference type="InterPro" id="IPR005302">
    <property type="entry name" value="MoCF_Sase_C"/>
</dbReference>
<dbReference type="GO" id="GO:0016829">
    <property type="term" value="F:lyase activity"/>
    <property type="evidence" value="ECO:0007669"/>
    <property type="project" value="UniProtKB-UniRule"/>
</dbReference>
<dbReference type="PANTHER" id="PTHR14237:SF80">
    <property type="entry name" value="MOLYBDENUM COFACTOR SULFURASE"/>
    <property type="match status" value="1"/>
</dbReference>
<comment type="cofactor">
    <cofactor evidence="4">
        <name>pyridoxal 5'-phosphate</name>
        <dbReference type="ChEBI" id="CHEBI:597326"/>
    </cofactor>
</comment>
<evidence type="ECO:0000256" key="1">
    <source>
        <dbReference type="ARBA" id="ARBA00022679"/>
    </source>
</evidence>
<gene>
    <name evidence="4" type="primary">mal</name>
    <name evidence="6" type="ORF">ONE63_007564</name>
</gene>
<comment type="similarity">
    <text evidence="4">Belongs to the class-V pyridoxal-phosphate-dependent aminotransferase family. MOCOS subfamily.</text>
</comment>
<evidence type="ECO:0000313" key="7">
    <source>
        <dbReference type="Proteomes" id="UP001075354"/>
    </source>
</evidence>
<keyword evidence="1 4" id="KW-0808">Transferase</keyword>
<dbReference type="InterPro" id="IPR015422">
    <property type="entry name" value="PyrdxlP-dep_Trfase_small"/>
</dbReference>
<feature type="modified residue" description="N6-(pyridoxal phosphate)lysine" evidence="4">
    <location>
        <position position="230"/>
    </location>
</feature>
<comment type="catalytic activity">
    <reaction evidence="4">
        <text>Mo-molybdopterin + L-cysteine + AH2 = thio-Mo-molybdopterin + L-alanine + A + H2O</text>
        <dbReference type="Rhea" id="RHEA:42636"/>
        <dbReference type="ChEBI" id="CHEBI:13193"/>
        <dbReference type="ChEBI" id="CHEBI:15377"/>
        <dbReference type="ChEBI" id="CHEBI:17499"/>
        <dbReference type="ChEBI" id="CHEBI:35235"/>
        <dbReference type="ChEBI" id="CHEBI:57972"/>
        <dbReference type="ChEBI" id="CHEBI:71302"/>
        <dbReference type="ChEBI" id="CHEBI:82685"/>
        <dbReference type="EC" id="2.8.1.9"/>
    </reaction>
</comment>
<evidence type="ECO:0000259" key="5">
    <source>
        <dbReference type="PROSITE" id="PS51340"/>
    </source>
</evidence>
<name>A0AAV7XSB3_9NEOP</name>
<feature type="active site" evidence="4">
    <location>
        <position position="391"/>
    </location>
</feature>
<dbReference type="GO" id="GO:0030151">
    <property type="term" value="F:molybdenum ion binding"/>
    <property type="evidence" value="ECO:0007669"/>
    <property type="project" value="UniProtKB-UniRule"/>
</dbReference>
<dbReference type="PROSITE" id="PS51340">
    <property type="entry name" value="MOSC"/>
    <property type="match status" value="1"/>
</dbReference>
<dbReference type="InterPro" id="IPR015421">
    <property type="entry name" value="PyrdxlP-dep_Trfase_major"/>
</dbReference>
<dbReference type="EC" id="2.8.1.9" evidence="4"/>
<dbReference type="AlphaFoldDB" id="A0AAV7XSB3"/>
<evidence type="ECO:0000313" key="6">
    <source>
        <dbReference type="EMBL" id="KAJ1527601.1"/>
    </source>
</evidence>
<dbReference type="InterPro" id="IPR015424">
    <property type="entry name" value="PyrdxlP-dep_Trfase"/>
</dbReference>
<dbReference type="EMBL" id="JAPTSV010000005">
    <property type="protein sequence ID" value="KAJ1527601.1"/>
    <property type="molecule type" value="Genomic_DNA"/>
</dbReference>
<dbReference type="InterPro" id="IPR028886">
    <property type="entry name" value="MoCo_sulfurase"/>
</dbReference>